<accession>A0A9P1MVW3</accession>
<keyword evidence="1" id="KW-0808">Transferase</keyword>
<dbReference type="Gene3D" id="3.40.50.150">
    <property type="entry name" value="Vaccinia Virus protein VP39"/>
    <property type="match status" value="1"/>
</dbReference>
<evidence type="ECO:0000256" key="1">
    <source>
        <dbReference type="ARBA" id="ARBA00022679"/>
    </source>
</evidence>
<dbReference type="CDD" id="cd02440">
    <property type="entry name" value="AdoMet_MTases"/>
    <property type="match status" value="1"/>
</dbReference>
<dbReference type="InterPro" id="IPR041698">
    <property type="entry name" value="Methyltransf_25"/>
</dbReference>
<reference evidence="3" key="1">
    <citation type="submission" date="2022-11" db="EMBL/GenBank/DDBJ databases">
        <authorList>
            <person name="Kikuchi T."/>
        </authorList>
    </citation>
    <scope>NUCLEOTIDE SEQUENCE</scope>
    <source>
        <strain evidence="3">PS1010</strain>
    </source>
</reference>
<dbReference type="PANTHER" id="PTHR43861">
    <property type="entry name" value="TRANS-ACONITATE 2-METHYLTRANSFERASE-RELATED"/>
    <property type="match status" value="1"/>
</dbReference>
<dbReference type="GO" id="GO:0016740">
    <property type="term" value="F:transferase activity"/>
    <property type="evidence" value="ECO:0007669"/>
    <property type="project" value="UniProtKB-KW"/>
</dbReference>
<proteinExistence type="predicted"/>
<dbReference type="Pfam" id="PF13649">
    <property type="entry name" value="Methyltransf_25"/>
    <property type="match status" value="1"/>
</dbReference>
<dbReference type="Proteomes" id="UP001152747">
    <property type="component" value="Unassembled WGS sequence"/>
</dbReference>
<gene>
    <name evidence="3" type="ORF">CAMP_LOCUS4274</name>
</gene>
<organism evidence="3 4">
    <name type="scientific">Caenorhabditis angaria</name>
    <dbReference type="NCBI Taxonomy" id="860376"/>
    <lineage>
        <taxon>Eukaryota</taxon>
        <taxon>Metazoa</taxon>
        <taxon>Ecdysozoa</taxon>
        <taxon>Nematoda</taxon>
        <taxon>Chromadorea</taxon>
        <taxon>Rhabditida</taxon>
        <taxon>Rhabditina</taxon>
        <taxon>Rhabditomorpha</taxon>
        <taxon>Rhabditoidea</taxon>
        <taxon>Rhabditidae</taxon>
        <taxon>Peloderinae</taxon>
        <taxon>Caenorhabditis</taxon>
    </lineage>
</organism>
<evidence type="ECO:0000313" key="3">
    <source>
        <dbReference type="EMBL" id="CAI5441637.1"/>
    </source>
</evidence>
<dbReference type="InterPro" id="IPR029063">
    <property type="entry name" value="SAM-dependent_MTases_sf"/>
</dbReference>
<feature type="domain" description="Methyltransferase" evidence="2">
    <location>
        <begin position="41"/>
        <end position="139"/>
    </location>
</feature>
<sequence length="281" mass="31491">MSQEFPSAAYTSAQEKWLGRDHLITPTIRKVFGDVLTDKTVLDIGCGNGHYSFDFCRWGASRVVGIDKSTEMIELCKKSIENESIAKNTIRFEVADITNFHINSQFQIATAFFVLQFIHDKSELEKAIKNISNHLKSGGIFYGLVPNGVEGINGPQNMGQLFSCQISNIDSVNQNSIVQNLESSSKYLFPGASIDKSPSSAFIDGELVNINFYDKNEICGNAQIALHSRDFYNQCFKNSGFSEIEWISPIFSDYGRQVLGDQFCDQFLNPPVDIMFKVVKK</sequence>
<evidence type="ECO:0000259" key="2">
    <source>
        <dbReference type="Pfam" id="PF13649"/>
    </source>
</evidence>
<dbReference type="OrthoDB" id="66144at2759"/>
<dbReference type="EMBL" id="CANHGI010000002">
    <property type="protein sequence ID" value="CAI5441637.1"/>
    <property type="molecule type" value="Genomic_DNA"/>
</dbReference>
<evidence type="ECO:0000313" key="4">
    <source>
        <dbReference type="Proteomes" id="UP001152747"/>
    </source>
</evidence>
<name>A0A9P1MVW3_9PELO</name>
<keyword evidence="4" id="KW-1185">Reference proteome</keyword>
<dbReference type="SUPFAM" id="SSF53335">
    <property type="entry name" value="S-adenosyl-L-methionine-dependent methyltransferases"/>
    <property type="match status" value="1"/>
</dbReference>
<comment type="caution">
    <text evidence="3">The sequence shown here is derived from an EMBL/GenBank/DDBJ whole genome shotgun (WGS) entry which is preliminary data.</text>
</comment>
<protein>
    <recommendedName>
        <fullName evidence="2">Methyltransferase domain-containing protein</fullName>
    </recommendedName>
</protein>
<dbReference type="AlphaFoldDB" id="A0A9P1MVW3"/>